<proteinExistence type="predicted"/>
<dbReference type="EMBL" id="SMGG01000004">
    <property type="protein sequence ID" value="TCK60897.1"/>
    <property type="molecule type" value="Genomic_DNA"/>
</dbReference>
<feature type="binding site" evidence="2">
    <location>
        <begin position="185"/>
        <end position="192"/>
    </location>
    <ligand>
        <name>ATP</name>
        <dbReference type="ChEBI" id="CHEBI:30616"/>
    </ligand>
</feature>
<dbReference type="InterPro" id="IPR003812">
    <property type="entry name" value="Fido"/>
</dbReference>
<reference evidence="4 5" key="1">
    <citation type="submission" date="2019-03" db="EMBL/GenBank/DDBJ databases">
        <title>Genomic Encyclopedia of Type Strains, Phase IV (KMG-IV): sequencing the most valuable type-strain genomes for metagenomic binning, comparative biology and taxonomic classification.</title>
        <authorList>
            <person name="Goeker M."/>
        </authorList>
    </citation>
    <scope>NUCLEOTIDE SEQUENCE [LARGE SCALE GENOMIC DNA]</scope>
    <source>
        <strain evidence="4 5">DSM 24984</strain>
    </source>
</reference>
<evidence type="ECO:0000256" key="1">
    <source>
        <dbReference type="PIRSR" id="PIRSR640198-1"/>
    </source>
</evidence>
<keyword evidence="5" id="KW-1185">Reference proteome</keyword>
<keyword evidence="2" id="KW-0547">Nucleotide-binding</keyword>
<evidence type="ECO:0000313" key="5">
    <source>
        <dbReference type="Proteomes" id="UP000294614"/>
    </source>
</evidence>
<accession>A0A4R1KA35</accession>
<dbReference type="Gene3D" id="1.10.3290.10">
    <property type="entry name" value="Fido-like domain"/>
    <property type="match status" value="1"/>
</dbReference>
<organism evidence="4 5">
    <name type="scientific">Seleniivibrio woodruffii</name>
    <dbReference type="NCBI Taxonomy" id="1078050"/>
    <lineage>
        <taxon>Bacteria</taxon>
        <taxon>Pseudomonadati</taxon>
        <taxon>Deferribacterota</taxon>
        <taxon>Deferribacteres</taxon>
        <taxon>Deferribacterales</taxon>
        <taxon>Geovibrionaceae</taxon>
        <taxon>Seleniivibrio</taxon>
    </lineage>
</organism>
<dbReference type="OrthoDB" id="9813719at2"/>
<dbReference type="InterPro" id="IPR040198">
    <property type="entry name" value="Fido_containing"/>
</dbReference>
<dbReference type="AlphaFoldDB" id="A0A4R1KA35"/>
<comment type="caution">
    <text evidence="4">The sequence shown here is derived from an EMBL/GenBank/DDBJ whole genome shotgun (WGS) entry which is preliminary data.</text>
</comment>
<dbReference type="RefSeq" id="WP_132873757.1">
    <property type="nucleotide sequence ID" value="NZ_SMGG01000004.1"/>
</dbReference>
<dbReference type="PROSITE" id="PS51459">
    <property type="entry name" value="FIDO"/>
    <property type="match status" value="1"/>
</dbReference>
<feature type="active site" evidence="1">
    <location>
        <position position="181"/>
    </location>
</feature>
<feature type="domain" description="Fido" evidence="3">
    <location>
        <begin position="96"/>
        <end position="253"/>
    </location>
</feature>
<evidence type="ECO:0000259" key="3">
    <source>
        <dbReference type="PROSITE" id="PS51459"/>
    </source>
</evidence>
<keyword evidence="2" id="KW-0067">ATP-binding</keyword>
<protein>
    <submittedName>
        <fullName evidence="4">Fic/DOC family protein</fullName>
    </submittedName>
</protein>
<dbReference type="SUPFAM" id="SSF140931">
    <property type="entry name" value="Fic-like"/>
    <property type="match status" value="1"/>
</dbReference>
<gene>
    <name evidence="4" type="ORF">C8D98_1776</name>
</gene>
<dbReference type="Pfam" id="PF02661">
    <property type="entry name" value="Fic"/>
    <property type="match status" value="1"/>
</dbReference>
<dbReference type="InterPro" id="IPR036597">
    <property type="entry name" value="Fido-like_dom_sf"/>
</dbReference>
<sequence length="329" mass="37934">MLYVLLEKRIKILKKLGGLTKPAIYSSEWTDILTEEARNSVMIEGVYIPARDAEAVLVHKEQVKNPYAPKVQSYHNASITYYEQAYANRSNFSIGFRFEDFRKLNGLLVLDEMTYPGLRRDNNATNPEYGDLPDFAELPQLLDIYLVYINSRVDAYRTGRINLKDFIGFLAKQHGYFESVHPFEDGNGRSGRILTNYILIASGLPPIIMKGEEDSSEHYFSAIKEFKEQMGFTLTLPQSYHNIPDKLTEIVSEKMTSLFAELVCESLDMYLCRLLEAKKSYKLKPLGRFGLGLSLSNLKMLMDRRNFIAVMRNGEWMSHEDFDLRKDIL</sequence>
<dbReference type="PANTHER" id="PTHR13504:SF38">
    <property type="entry name" value="FIDO DOMAIN-CONTAINING PROTEIN"/>
    <property type="match status" value="1"/>
</dbReference>
<evidence type="ECO:0000313" key="4">
    <source>
        <dbReference type="EMBL" id="TCK60897.1"/>
    </source>
</evidence>
<name>A0A4R1KA35_9BACT</name>
<evidence type="ECO:0000256" key="2">
    <source>
        <dbReference type="PIRSR" id="PIRSR640198-2"/>
    </source>
</evidence>
<dbReference type="GO" id="GO:0005524">
    <property type="term" value="F:ATP binding"/>
    <property type="evidence" value="ECO:0007669"/>
    <property type="project" value="UniProtKB-KW"/>
</dbReference>
<dbReference type="PANTHER" id="PTHR13504">
    <property type="entry name" value="FIDO DOMAIN-CONTAINING PROTEIN DDB_G0283145"/>
    <property type="match status" value="1"/>
</dbReference>
<dbReference type="Proteomes" id="UP000294614">
    <property type="component" value="Unassembled WGS sequence"/>
</dbReference>